<accession>A0A9P4HSL3</accession>
<evidence type="ECO:0000313" key="10">
    <source>
        <dbReference type="EMBL" id="KAF2085249.1"/>
    </source>
</evidence>
<proteinExistence type="inferred from homology"/>
<dbReference type="GO" id="GO:0071013">
    <property type="term" value="C:catalytic step 2 spliceosome"/>
    <property type="evidence" value="ECO:0007669"/>
    <property type="project" value="TreeGrafter"/>
</dbReference>
<comment type="similarity">
    <text evidence="2">Belongs to the pinin family.</text>
</comment>
<feature type="compositionally biased region" description="Basic and acidic residues" evidence="8">
    <location>
        <begin position="239"/>
        <end position="253"/>
    </location>
</feature>
<evidence type="ECO:0000256" key="6">
    <source>
        <dbReference type="ARBA" id="ARBA00023187"/>
    </source>
</evidence>
<feature type="compositionally biased region" description="Basic and acidic residues" evidence="8">
    <location>
        <begin position="71"/>
        <end position="81"/>
    </location>
</feature>
<feature type="region of interest" description="Disordered" evidence="8">
    <location>
        <begin position="208"/>
        <end position="289"/>
    </location>
</feature>
<protein>
    <recommendedName>
        <fullName evidence="9">Pinin/SDK/MemA protein domain-containing protein</fullName>
    </recommendedName>
</protein>
<keyword evidence="7" id="KW-0539">Nucleus</keyword>
<evidence type="ECO:0000256" key="5">
    <source>
        <dbReference type="ARBA" id="ARBA00023163"/>
    </source>
</evidence>
<evidence type="ECO:0000256" key="2">
    <source>
        <dbReference type="ARBA" id="ARBA00010386"/>
    </source>
</evidence>
<name>A0A9P4HSL3_9PEZI</name>
<feature type="compositionally biased region" description="Acidic residues" evidence="8">
    <location>
        <begin position="280"/>
        <end position="289"/>
    </location>
</feature>
<dbReference type="InterPro" id="IPR039853">
    <property type="entry name" value="Pinin"/>
</dbReference>
<evidence type="ECO:0000256" key="4">
    <source>
        <dbReference type="ARBA" id="ARBA00023015"/>
    </source>
</evidence>
<dbReference type="PANTHER" id="PTHR12707">
    <property type="entry name" value="PINN"/>
    <property type="match status" value="1"/>
</dbReference>
<dbReference type="GO" id="GO:0008380">
    <property type="term" value="P:RNA splicing"/>
    <property type="evidence" value="ECO:0007669"/>
    <property type="project" value="UniProtKB-KW"/>
</dbReference>
<gene>
    <name evidence="10" type="ORF">K490DRAFT_75295</name>
</gene>
<dbReference type="EMBL" id="ML978732">
    <property type="protein sequence ID" value="KAF2085249.1"/>
    <property type="molecule type" value="Genomic_DNA"/>
</dbReference>
<comment type="subcellular location">
    <subcellularLocation>
        <location evidence="1">Nucleus</location>
    </subcellularLocation>
</comment>
<dbReference type="GO" id="GO:0006397">
    <property type="term" value="P:mRNA processing"/>
    <property type="evidence" value="ECO:0007669"/>
    <property type="project" value="UniProtKB-KW"/>
</dbReference>
<organism evidence="10 11">
    <name type="scientific">Saccharata proteae CBS 121410</name>
    <dbReference type="NCBI Taxonomy" id="1314787"/>
    <lineage>
        <taxon>Eukaryota</taxon>
        <taxon>Fungi</taxon>
        <taxon>Dikarya</taxon>
        <taxon>Ascomycota</taxon>
        <taxon>Pezizomycotina</taxon>
        <taxon>Dothideomycetes</taxon>
        <taxon>Dothideomycetes incertae sedis</taxon>
        <taxon>Botryosphaeriales</taxon>
        <taxon>Saccharataceae</taxon>
        <taxon>Saccharata</taxon>
    </lineage>
</organism>
<feature type="compositionally biased region" description="Basic and acidic residues" evidence="8">
    <location>
        <begin position="101"/>
        <end position="118"/>
    </location>
</feature>
<evidence type="ECO:0000256" key="8">
    <source>
        <dbReference type="SAM" id="MobiDB-lite"/>
    </source>
</evidence>
<feature type="compositionally biased region" description="Basic and acidic residues" evidence="8">
    <location>
        <begin position="266"/>
        <end position="275"/>
    </location>
</feature>
<evidence type="ECO:0000256" key="1">
    <source>
        <dbReference type="ARBA" id="ARBA00004123"/>
    </source>
</evidence>
<comment type="caution">
    <text evidence="10">The sequence shown here is derived from an EMBL/GenBank/DDBJ whole genome shotgun (WGS) entry which is preliminary data.</text>
</comment>
<feature type="region of interest" description="Disordered" evidence="8">
    <location>
        <begin position="1"/>
        <end position="149"/>
    </location>
</feature>
<keyword evidence="6" id="KW-0508">mRNA splicing</keyword>
<reference evidence="10" key="1">
    <citation type="journal article" date="2020" name="Stud. Mycol.">
        <title>101 Dothideomycetes genomes: a test case for predicting lifestyles and emergence of pathogens.</title>
        <authorList>
            <person name="Haridas S."/>
            <person name="Albert R."/>
            <person name="Binder M."/>
            <person name="Bloem J."/>
            <person name="Labutti K."/>
            <person name="Salamov A."/>
            <person name="Andreopoulos B."/>
            <person name="Baker S."/>
            <person name="Barry K."/>
            <person name="Bills G."/>
            <person name="Bluhm B."/>
            <person name="Cannon C."/>
            <person name="Castanera R."/>
            <person name="Culley D."/>
            <person name="Daum C."/>
            <person name="Ezra D."/>
            <person name="Gonzalez J."/>
            <person name="Henrissat B."/>
            <person name="Kuo A."/>
            <person name="Liang C."/>
            <person name="Lipzen A."/>
            <person name="Lutzoni F."/>
            <person name="Magnuson J."/>
            <person name="Mondo S."/>
            <person name="Nolan M."/>
            <person name="Ohm R."/>
            <person name="Pangilinan J."/>
            <person name="Park H.-J."/>
            <person name="Ramirez L."/>
            <person name="Alfaro M."/>
            <person name="Sun H."/>
            <person name="Tritt A."/>
            <person name="Yoshinaga Y."/>
            <person name="Zwiers L.-H."/>
            <person name="Turgeon B."/>
            <person name="Goodwin S."/>
            <person name="Spatafora J."/>
            <person name="Crous P."/>
            <person name="Grigoriev I."/>
        </authorList>
    </citation>
    <scope>NUCLEOTIDE SEQUENCE</scope>
    <source>
        <strain evidence="10">CBS 121410</strain>
    </source>
</reference>
<feature type="compositionally biased region" description="Pro residues" evidence="8">
    <location>
        <begin position="17"/>
        <end position="26"/>
    </location>
</feature>
<dbReference type="OrthoDB" id="330772at2759"/>
<keyword evidence="3" id="KW-0507">mRNA processing</keyword>
<feature type="domain" description="Pinin/SDK/MemA protein" evidence="9">
    <location>
        <begin position="78"/>
        <end position="192"/>
    </location>
</feature>
<evidence type="ECO:0000259" key="9">
    <source>
        <dbReference type="Pfam" id="PF04696"/>
    </source>
</evidence>
<keyword evidence="4" id="KW-0805">Transcription regulation</keyword>
<evidence type="ECO:0000256" key="3">
    <source>
        <dbReference type="ARBA" id="ARBA00022664"/>
    </source>
</evidence>
<keyword evidence="5" id="KW-0804">Transcription</keyword>
<keyword evidence="11" id="KW-1185">Reference proteome</keyword>
<feature type="compositionally biased region" description="Basic and acidic residues" evidence="8">
    <location>
        <begin position="125"/>
        <end position="149"/>
    </location>
</feature>
<dbReference type="InterPro" id="IPR006786">
    <property type="entry name" value="Pinin_SDK_MemA"/>
</dbReference>
<dbReference type="Pfam" id="PF04696">
    <property type="entry name" value="Pinin_SDK_memA"/>
    <property type="match status" value="1"/>
</dbReference>
<dbReference type="Proteomes" id="UP000799776">
    <property type="component" value="Unassembled WGS sequence"/>
</dbReference>
<dbReference type="PANTHER" id="PTHR12707:SF0">
    <property type="entry name" value="PININ"/>
    <property type="match status" value="1"/>
</dbReference>
<evidence type="ECO:0000313" key="11">
    <source>
        <dbReference type="Proteomes" id="UP000799776"/>
    </source>
</evidence>
<dbReference type="AlphaFoldDB" id="A0A9P4HSL3"/>
<evidence type="ECO:0000256" key="7">
    <source>
        <dbReference type="ARBA" id="ARBA00023242"/>
    </source>
</evidence>
<feature type="compositionally biased region" description="Low complexity" evidence="8">
    <location>
        <begin position="1"/>
        <end position="16"/>
    </location>
</feature>
<sequence>MAPTEPIVASAVVVPEPAAPPTPEPALPIKRRLSSVSVDDNKRPRLSVDGNNGADAEAPPKSPSRHRTAERRKTAQAEERKRGQRLFGGLLGTLSQSSSDKAQKRRAEIERKQQEKLKIQQSELDENKKQKRDRVIETRRHEQKKFDEQSMRIRHSNTLAMAHFLQTKTQPTLYYKPWELRPEEAAQIDCQVKNAEEAIEAELKQFEESRVAQDQSSNAGHATKKADEDVQMDMATTKTEAERNVTEADEAQRNEAQTNPSNDDGEQSHDNHEDNSETVLEAEEDTVIY</sequence>